<dbReference type="EMBL" id="JACGWN010000011">
    <property type="protein sequence ID" value="KAL0420571.1"/>
    <property type="molecule type" value="Genomic_DNA"/>
</dbReference>
<dbReference type="AlphaFoldDB" id="A0AAW2UWW7"/>
<name>A0AAW2UWW7_9LAMI</name>
<organism evidence="2">
    <name type="scientific">Sesamum latifolium</name>
    <dbReference type="NCBI Taxonomy" id="2727402"/>
    <lineage>
        <taxon>Eukaryota</taxon>
        <taxon>Viridiplantae</taxon>
        <taxon>Streptophyta</taxon>
        <taxon>Embryophyta</taxon>
        <taxon>Tracheophyta</taxon>
        <taxon>Spermatophyta</taxon>
        <taxon>Magnoliopsida</taxon>
        <taxon>eudicotyledons</taxon>
        <taxon>Gunneridae</taxon>
        <taxon>Pentapetalae</taxon>
        <taxon>asterids</taxon>
        <taxon>lamiids</taxon>
        <taxon>Lamiales</taxon>
        <taxon>Pedaliaceae</taxon>
        <taxon>Sesamum</taxon>
    </lineage>
</organism>
<sequence>MLDISSKLPKHVIVKIPRDDGGEVPCPVDVEYEWLPPKCTICQSLGHKNAECPDMRRQPTPAVHVFVPKNLPPHQVICDPDHSQTRDLASRTREPRDHPSSRQNEESKGNEVVVSSTPDEAGPSRMAEGKEIVIYNAFDALLLDDENAENSARGPNRTGSRIWLAWDDDFVGIDVLDVDAQYVHCRVLIHCIHTHVLMTIVYGVNDLGGRRVLWQHLSNISCLIDDIPWLVGGDFNTVLDSSEVCGQSGDIRSAAEDFQACLHDTGLINLPMQGEWFTWHNYSSDTRSLWKKLDRILVNDSWLGTWPNSFYASLNARTSDHSPLVLGGNVPF</sequence>
<reference evidence="2" key="2">
    <citation type="journal article" date="2024" name="Plant">
        <title>Genomic evolution and insights into agronomic trait innovations of Sesamum species.</title>
        <authorList>
            <person name="Miao H."/>
            <person name="Wang L."/>
            <person name="Qu L."/>
            <person name="Liu H."/>
            <person name="Sun Y."/>
            <person name="Le M."/>
            <person name="Wang Q."/>
            <person name="Wei S."/>
            <person name="Zheng Y."/>
            <person name="Lin W."/>
            <person name="Duan Y."/>
            <person name="Cao H."/>
            <person name="Xiong S."/>
            <person name="Wang X."/>
            <person name="Wei L."/>
            <person name="Li C."/>
            <person name="Ma Q."/>
            <person name="Ju M."/>
            <person name="Zhao R."/>
            <person name="Li G."/>
            <person name="Mu C."/>
            <person name="Tian Q."/>
            <person name="Mei H."/>
            <person name="Zhang T."/>
            <person name="Gao T."/>
            <person name="Zhang H."/>
        </authorList>
    </citation>
    <scope>NUCLEOTIDE SEQUENCE</scope>
    <source>
        <strain evidence="2">KEN1</strain>
    </source>
</reference>
<evidence type="ECO:0000256" key="1">
    <source>
        <dbReference type="SAM" id="MobiDB-lite"/>
    </source>
</evidence>
<protein>
    <submittedName>
        <fullName evidence="2">Uncharacterized protein</fullName>
    </submittedName>
</protein>
<dbReference type="InterPro" id="IPR036691">
    <property type="entry name" value="Endo/exonu/phosph_ase_sf"/>
</dbReference>
<dbReference type="PANTHER" id="PTHR33710">
    <property type="entry name" value="BNAC02G09200D PROTEIN"/>
    <property type="match status" value="1"/>
</dbReference>
<gene>
    <name evidence="2" type="ORF">Slati_3080000</name>
</gene>
<feature type="compositionally biased region" description="Basic and acidic residues" evidence="1">
    <location>
        <begin position="79"/>
        <end position="109"/>
    </location>
</feature>
<accession>A0AAW2UWW7</accession>
<feature type="region of interest" description="Disordered" evidence="1">
    <location>
        <begin position="73"/>
        <end position="125"/>
    </location>
</feature>
<dbReference type="SUPFAM" id="SSF56219">
    <property type="entry name" value="DNase I-like"/>
    <property type="match status" value="1"/>
</dbReference>
<comment type="caution">
    <text evidence="2">The sequence shown here is derived from an EMBL/GenBank/DDBJ whole genome shotgun (WGS) entry which is preliminary data.</text>
</comment>
<reference evidence="2" key="1">
    <citation type="submission" date="2020-06" db="EMBL/GenBank/DDBJ databases">
        <authorList>
            <person name="Li T."/>
            <person name="Hu X."/>
            <person name="Zhang T."/>
            <person name="Song X."/>
            <person name="Zhang H."/>
            <person name="Dai N."/>
            <person name="Sheng W."/>
            <person name="Hou X."/>
            <person name="Wei L."/>
        </authorList>
    </citation>
    <scope>NUCLEOTIDE SEQUENCE</scope>
    <source>
        <strain evidence="2">KEN1</strain>
        <tissue evidence="2">Leaf</tissue>
    </source>
</reference>
<proteinExistence type="predicted"/>
<dbReference type="PANTHER" id="PTHR33710:SF71">
    <property type="entry name" value="ENDONUCLEASE_EXONUCLEASE_PHOSPHATASE DOMAIN-CONTAINING PROTEIN"/>
    <property type="match status" value="1"/>
</dbReference>
<dbReference type="Gene3D" id="3.60.10.10">
    <property type="entry name" value="Endonuclease/exonuclease/phosphatase"/>
    <property type="match status" value="1"/>
</dbReference>
<evidence type="ECO:0000313" key="2">
    <source>
        <dbReference type="EMBL" id="KAL0420571.1"/>
    </source>
</evidence>